<name>G7YY27_CLOSI</name>
<dbReference type="EMBL" id="DF145116">
    <property type="protein sequence ID" value="GAA57856.1"/>
    <property type="molecule type" value="Genomic_DNA"/>
</dbReference>
<organism evidence="1 2">
    <name type="scientific">Clonorchis sinensis</name>
    <name type="common">Chinese liver fluke</name>
    <dbReference type="NCBI Taxonomy" id="79923"/>
    <lineage>
        <taxon>Eukaryota</taxon>
        <taxon>Metazoa</taxon>
        <taxon>Spiralia</taxon>
        <taxon>Lophotrochozoa</taxon>
        <taxon>Platyhelminthes</taxon>
        <taxon>Trematoda</taxon>
        <taxon>Digenea</taxon>
        <taxon>Opisthorchiida</taxon>
        <taxon>Opisthorchiata</taxon>
        <taxon>Opisthorchiidae</taxon>
        <taxon>Clonorchis</taxon>
    </lineage>
</organism>
<feature type="non-terminal residue" evidence="1">
    <location>
        <position position="109"/>
    </location>
</feature>
<dbReference type="Proteomes" id="UP000008909">
    <property type="component" value="Unassembled WGS sequence"/>
</dbReference>
<evidence type="ECO:0000313" key="2">
    <source>
        <dbReference type="Proteomes" id="UP000008909"/>
    </source>
</evidence>
<reference evidence="1" key="1">
    <citation type="journal article" date="2011" name="Genome Biol.">
        <title>The draft genome of the carcinogenic human liver fluke Clonorchis sinensis.</title>
        <authorList>
            <person name="Wang X."/>
            <person name="Chen W."/>
            <person name="Huang Y."/>
            <person name="Sun J."/>
            <person name="Men J."/>
            <person name="Liu H."/>
            <person name="Luo F."/>
            <person name="Guo L."/>
            <person name="Lv X."/>
            <person name="Deng C."/>
            <person name="Zhou C."/>
            <person name="Fan Y."/>
            <person name="Li X."/>
            <person name="Huang L."/>
            <person name="Hu Y."/>
            <person name="Liang C."/>
            <person name="Hu X."/>
            <person name="Xu J."/>
            <person name="Yu X."/>
        </authorList>
    </citation>
    <scope>NUCLEOTIDE SEQUENCE [LARGE SCALE GENOMIC DNA]</scope>
    <source>
        <strain evidence="1">Henan</strain>
    </source>
</reference>
<accession>G7YY27</accession>
<gene>
    <name evidence="1" type="ORF">CLF_113278</name>
</gene>
<feature type="non-terminal residue" evidence="1">
    <location>
        <position position="1"/>
    </location>
</feature>
<evidence type="ECO:0000313" key="1">
    <source>
        <dbReference type="EMBL" id="GAA57856.1"/>
    </source>
</evidence>
<reference key="2">
    <citation type="submission" date="2011-10" db="EMBL/GenBank/DDBJ databases">
        <title>The genome and transcriptome sequence of Clonorchis sinensis provide insights into the carcinogenic liver fluke.</title>
        <authorList>
            <person name="Wang X."/>
            <person name="Huang Y."/>
            <person name="Chen W."/>
            <person name="Liu H."/>
            <person name="Guo L."/>
            <person name="Chen Y."/>
            <person name="Luo F."/>
            <person name="Zhou W."/>
            <person name="Sun J."/>
            <person name="Mao Q."/>
            <person name="Liang P."/>
            <person name="Zhou C."/>
            <person name="Tian Y."/>
            <person name="Men J."/>
            <person name="Lv X."/>
            <person name="Huang L."/>
            <person name="Zhou J."/>
            <person name="Hu Y."/>
            <person name="Li R."/>
            <person name="Zhang F."/>
            <person name="Lei H."/>
            <person name="Li X."/>
            <person name="Hu X."/>
            <person name="Liang C."/>
            <person name="Xu J."/>
            <person name="Wu Z."/>
            <person name="Yu X."/>
        </authorList>
    </citation>
    <scope>NUCLEOTIDE SEQUENCE</scope>
    <source>
        <strain>Henan</strain>
    </source>
</reference>
<proteinExistence type="predicted"/>
<sequence length="109" mass="12239">DGSSIAKSATRHFSIPGGGEFMATLQRNLKLEHQSGADNWMLSTEIMDVIPTTVGFETKTFRLVVEYSHWANRDRPATYPSIRYSDCKPASFGKTTSTMLVRLRPNRAE</sequence>
<protein>
    <submittedName>
        <fullName evidence="1">Uncharacterized protein</fullName>
    </submittedName>
</protein>
<dbReference type="AlphaFoldDB" id="G7YY27"/>
<keyword evidence="2" id="KW-1185">Reference proteome</keyword>